<sequence length="157" mass="17172">MKKIAVYCSFIFALGACNSKNAETQTTDNTTSNADTVATATGPVAETLCFEEKVGKDLTTVSLTIEGNKVTGKMEWLPWEKDQARGTLMGEKKGNEIIADYEYMIEGSNQLEEKIFVLEGDKLLVKSGELEDKNGKLILKDRNKATIGQTLVKVACP</sequence>
<evidence type="ECO:0008006" key="4">
    <source>
        <dbReference type="Google" id="ProtNLM"/>
    </source>
</evidence>
<organism evidence="2 3">
    <name type="scientific">Emticicia agri</name>
    <dbReference type="NCBI Taxonomy" id="2492393"/>
    <lineage>
        <taxon>Bacteria</taxon>
        <taxon>Pseudomonadati</taxon>
        <taxon>Bacteroidota</taxon>
        <taxon>Cytophagia</taxon>
        <taxon>Cytophagales</taxon>
        <taxon>Leadbetterellaceae</taxon>
        <taxon>Emticicia</taxon>
    </lineage>
</organism>
<evidence type="ECO:0000256" key="1">
    <source>
        <dbReference type="SAM" id="SignalP"/>
    </source>
</evidence>
<accession>A0A4Q5LST8</accession>
<dbReference type="AlphaFoldDB" id="A0A4Q5LST8"/>
<dbReference type="RefSeq" id="WP_130024159.1">
    <property type="nucleotide sequence ID" value="NZ_SEWF01000079.1"/>
</dbReference>
<dbReference type="EMBL" id="SEWF01000079">
    <property type="protein sequence ID" value="RYU92666.1"/>
    <property type="molecule type" value="Genomic_DNA"/>
</dbReference>
<name>A0A4Q5LST8_9BACT</name>
<protein>
    <recommendedName>
        <fullName evidence="4">Copper resistance protein NlpE</fullName>
    </recommendedName>
</protein>
<comment type="caution">
    <text evidence="2">The sequence shown here is derived from an EMBL/GenBank/DDBJ whole genome shotgun (WGS) entry which is preliminary data.</text>
</comment>
<feature type="chain" id="PRO_5020255121" description="Copper resistance protein NlpE" evidence="1">
    <location>
        <begin position="23"/>
        <end position="157"/>
    </location>
</feature>
<evidence type="ECO:0000313" key="3">
    <source>
        <dbReference type="Proteomes" id="UP000293162"/>
    </source>
</evidence>
<gene>
    <name evidence="2" type="ORF">EWM59_26035</name>
</gene>
<feature type="signal peptide" evidence="1">
    <location>
        <begin position="1"/>
        <end position="22"/>
    </location>
</feature>
<dbReference type="Proteomes" id="UP000293162">
    <property type="component" value="Unassembled WGS sequence"/>
</dbReference>
<keyword evidence="3" id="KW-1185">Reference proteome</keyword>
<dbReference type="PROSITE" id="PS51257">
    <property type="entry name" value="PROKAR_LIPOPROTEIN"/>
    <property type="match status" value="1"/>
</dbReference>
<reference evidence="2 3" key="1">
    <citation type="submission" date="2019-02" db="EMBL/GenBank/DDBJ databases">
        <title>Bacterial novel species Emticicia sp. 17J42-9 isolated from soil.</title>
        <authorList>
            <person name="Jung H.-Y."/>
        </authorList>
    </citation>
    <scope>NUCLEOTIDE SEQUENCE [LARGE SCALE GENOMIC DNA]</scope>
    <source>
        <strain evidence="2 3">17J42-9</strain>
    </source>
</reference>
<proteinExistence type="predicted"/>
<evidence type="ECO:0000313" key="2">
    <source>
        <dbReference type="EMBL" id="RYU92666.1"/>
    </source>
</evidence>
<dbReference type="OrthoDB" id="956460at2"/>
<keyword evidence="1" id="KW-0732">Signal</keyword>